<accession>A0A1V9FN39</accession>
<evidence type="ECO:0000256" key="1">
    <source>
        <dbReference type="SAM" id="Phobius"/>
    </source>
</evidence>
<feature type="transmembrane region" description="Helical" evidence="1">
    <location>
        <begin position="9"/>
        <end position="27"/>
    </location>
</feature>
<evidence type="ECO:0000313" key="3">
    <source>
        <dbReference type="Proteomes" id="UP000192796"/>
    </source>
</evidence>
<dbReference type="STRING" id="1703345.A3860_36345"/>
<proteinExistence type="predicted"/>
<dbReference type="EMBL" id="LVYD01000073">
    <property type="protein sequence ID" value="OQP59752.1"/>
    <property type="molecule type" value="Genomic_DNA"/>
</dbReference>
<name>A0A1V9FN39_9BACT</name>
<comment type="caution">
    <text evidence="2">The sequence shown here is derived from an EMBL/GenBank/DDBJ whole genome shotgun (WGS) entry which is preliminary data.</text>
</comment>
<gene>
    <name evidence="2" type="ORF">A3860_36345</name>
</gene>
<organism evidence="2 3">
    <name type="scientific">Niastella vici</name>
    <dbReference type="NCBI Taxonomy" id="1703345"/>
    <lineage>
        <taxon>Bacteria</taxon>
        <taxon>Pseudomonadati</taxon>
        <taxon>Bacteroidota</taxon>
        <taxon>Chitinophagia</taxon>
        <taxon>Chitinophagales</taxon>
        <taxon>Chitinophagaceae</taxon>
        <taxon>Niastella</taxon>
    </lineage>
</organism>
<evidence type="ECO:0000313" key="2">
    <source>
        <dbReference type="EMBL" id="OQP59752.1"/>
    </source>
</evidence>
<protein>
    <submittedName>
        <fullName evidence="2">Uncharacterized protein</fullName>
    </submittedName>
</protein>
<keyword evidence="1" id="KW-1133">Transmembrane helix</keyword>
<keyword evidence="1" id="KW-0812">Transmembrane</keyword>
<dbReference type="AlphaFoldDB" id="A0A1V9FN39"/>
<feature type="transmembrane region" description="Helical" evidence="1">
    <location>
        <begin position="33"/>
        <end position="57"/>
    </location>
</feature>
<dbReference type="RefSeq" id="WP_081154212.1">
    <property type="nucleotide sequence ID" value="NZ_LVYD01000073.1"/>
</dbReference>
<feature type="transmembrane region" description="Helical" evidence="1">
    <location>
        <begin position="78"/>
        <end position="97"/>
    </location>
</feature>
<reference evidence="2 3" key="1">
    <citation type="submission" date="2016-03" db="EMBL/GenBank/DDBJ databases">
        <title>Niastella vici sp. nov., isolated from farmland soil.</title>
        <authorList>
            <person name="Chen L."/>
            <person name="Wang D."/>
            <person name="Yang S."/>
            <person name="Wang G."/>
        </authorList>
    </citation>
    <scope>NUCLEOTIDE SEQUENCE [LARGE SCALE GENOMIC DNA]</scope>
    <source>
        <strain evidence="2 3">DJ57</strain>
    </source>
</reference>
<dbReference type="Proteomes" id="UP000192796">
    <property type="component" value="Unassembled WGS sequence"/>
</dbReference>
<keyword evidence="3" id="KW-1185">Reference proteome</keyword>
<keyword evidence="1" id="KW-0472">Membrane</keyword>
<sequence>MNEKRYDQFFMSCMVVFTILMLCARIIKHRQLFLNHYIPFGIYLLGTVVGMVALYWVRRKLFKIRETVKIYMTDFVIIVKNIFLSGVVFGSLAYWIFTFFNYKAAEKAAVQFQKIEIDKISIKSSGTHNSIYFKFMGTQQAINNFVSTDIIRLAAKSENYGNYFLNLKFRKGLLTSYVIDHWSVESILHR</sequence>